<feature type="signal peptide" evidence="3">
    <location>
        <begin position="1"/>
        <end position="18"/>
    </location>
</feature>
<proteinExistence type="predicted"/>
<name>A0AAD6CM02_9EURO</name>
<reference evidence="5 6" key="1">
    <citation type="journal article" date="2023" name="IMA Fungus">
        <title>Comparative genomic study of the Penicillium genus elucidates a diverse pangenome and 15 lateral gene transfer events.</title>
        <authorList>
            <person name="Petersen C."/>
            <person name="Sorensen T."/>
            <person name="Nielsen M.R."/>
            <person name="Sondergaard T.E."/>
            <person name="Sorensen J.L."/>
            <person name="Fitzpatrick D.A."/>
            <person name="Frisvad J.C."/>
            <person name="Nielsen K.L."/>
        </authorList>
    </citation>
    <scope>NUCLEOTIDE SEQUENCE [LARGE SCALE GENOMIC DNA]</scope>
    <source>
        <strain evidence="5 6">IBT 35679</strain>
    </source>
</reference>
<dbReference type="AlphaFoldDB" id="A0AAD6CM02"/>
<accession>A0AAD6CM02</accession>
<dbReference type="PANTHER" id="PTHR35185:SF1">
    <property type="entry name" value="UPF0619 GPI-ANCHORED MEMBRANE PROTEIN C1322.10"/>
    <property type="match status" value="1"/>
</dbReference>
<feature type="chain" id="PRO_5041912374" description="Yeast cell wall synthesis Kre9/Knh1-like N-terminal domain-containing protein" evidence="3">
    <location>
        <begin position="19"/>
        <end position="277"/>
    </location>
</feature>
<keyword evidence="6" id="KW-1185">Reference proteome</keyword>
<comment type="caution">
    <text evidence="5">The sequence shown here is derived from an EMBL/GenBank/DDBJ whole genome shotgun (WGS) entry which is preliminary data.</text>
</comment>
<dbReference type="InterPro" id="IPR018466">
    <property type="entry name" value="Kre9/Knh1-like_N"/>
</dbReference>
<evidence type="ECO:0000256" key="3">
    <source>
        <dbReference type="SAM" id="SignalP"/>
    </source>
</evidence>
<feature type="domain" description="Yeast cell wall synthesis Kre9/Knh1-like N-terminal" evidence="4">
    <location>
        <begin position="23"/>
        <end position="115"/>
    </location>
</feature>
<protein>
    <recommendedName>
        <fullName evidence="4">Yeast cell wall synthesis Kre9/Knh1-like N-terminal domain-containing protein</fullName>
    </recommendedName>
</protein>
<dbReference type="Proteomes" id="UP001220324">
    <property type="component" value="Unassembled WGS sequence"/>
</dbReference>
<evidence type="ECO:0000256" key="1">
    <source>
        <dbReference type="ARBA" id="ARBA00022729"/>
    </source>
</evidence>
<keyword evidence="2" id="KW-0812">Transmembrane</keyword>
<keyword evidence="2" id="KW-1133">Transmembrane helix</keyword>
<sequence>MRVAFSSSLLAFAATAAGLRIISPAIDEKVPQDDTITVRWEAVSTDPPKMDIYLVNQNAYPNTQEVVATGVDTSLGKYVIKAKEVGDVDTGGGYQVNFVSTTGGGILAQSQQFKVTPSKASEASSSGKETSTASENLSTSASTSAFFYCFYERYSHLHQCVYLCHFSFIYCSIYFFFCPYLICYDEFYQCVHPLCVIQFFFMDYSPFKHCFSHKLFAIFQNSLLYISPFILSVVYILVFHKDSLFYYVLLFYAYLEDPIFLYVIIFFLSHSLFVSHR</sequence>
<keyword evidence="1 3" id="KW-0732">Signal</keyword>
<dbReference type="PANTHER" id="PTHR35185">
    <property type="entry name" value="SERINE/THREONINE-RICH PROTEIN ADG2-RELATED"/>
    <property type="match status" value="1"/>
</dbReference>
<evidence type="ECO:0000313" key="5">
    <source>
        <dbReference type="EMBL" id="KAJ5525578.1"/>
    </source>
</evidence>
<evidence type="ECO:0000259" key="4">
    <source>
        <dbReference type="Pfam" id="PF10342"/>
    </source>
</evidence>
<dbReference type="EMBL" id="JAQIZZ010000008">
    <property type="protein sequence ID" value="KAJ5525578.1"/>
    <property type="molecule type" value="Genomic_DNA"/>
</dbReference>
<evidence type="ECO:0000256" key="2">
    <source>
        <dbReference type="SAM" id="Phobius"/>
    </source>
</evidence>
<feature type="transmembrane region" description="Helical" evidence="2">
    <location>
        <begin position="165"/>
        <end position="184"/>
    </location>
</feature>
<feature type="transmembrane region" description="Helical" evidence="2">
    <location>
        <begin position="244"/>
        <end position="268"/>
    </location>
</feature>
<dbReference type="Pfam" id="PF10342">
    <property type="entry name" value="Kre9_KNH"/>
    <property type="match status" value="1"/>
</dbReference>
<feature type="transmembrane region" description="Helical" evidence="2">
    <location>
        <begin position="215"/>
        <end position="238"/>
    </location>
</feature>
<organism evidence="5 6">
    <name type="scientific">Penicillium frequentans</name>
    <dbReference type="NCBI Taxonomy" id="3151616"/>
    <lineage>
        <taxon>Eukaryota</taxon>
        <taxon>Fungi</taxon>
        <taxon>Dikarya</taxon>
        <taxon>Ascomycota</taxon>
        <taxon>Pezizomycotina</taxon>
        <taxon>Eurotiomycetes</taxon>
        <taxon>Eurotiomycetidae</taxon>
        <taxon>Eurotiales</taxon>
        <taxon>Aspergillaceae</taxon>
        <taxon>Penicillium</taxon>
    </lineage>
</organism>
<dbReference type="InterPro" id="IPR052479">
    <property type="entry name" value="GPI-anchor_Adhesion_Reg"/>
</dbReference>
<keyword evidence="2" id="KW-0472">Membrane</keyword>
<evidence type="ECO:0000313" key="6">
    <source>
        <dbReference type="Proteomes" id="UP001220324"/>
    </source>
</evidence>
<gene>
    <name evidence="5" type="ORF">N7494_012228</name>
</gene>